<dbReference type="SUPFAM" id="SSF49854">
    <property type="entry name" value="Spermadhesin, CUB domain"/>
    <property type="match status" value="1"/>
</dbReference>
<evidence type="ECO:0000313" key="2">
    <source>
        <dbReference type="Proteomes" id="UP001529510"/>
    </source>
</evidence>
<protein>
    <submittedName>
        <fullName evidence="1">Uncharacterized protein</fullName>
    </submittedName>
</protein>
<dbReference type="Proteomes" id="UP001529510">
    <property type="component" value="Unassembled WGS sequence"/>
</dbReference>
<comment type="caution">
    <text evidence="1">The sequence shown here is derived from an EMBL/GenBank/DDBJ whole genome shotgun (WGS) entry which is preliminary data.</text>
</comment>
<dbReference type="InterPro" id="IPR035914">
    <property type="entry name" value="Sperma_CUB_dom_sf"/>
</dbReference>
<proteinExistence type="predicted"/>
<name>A0ABD0N543_CIRMR</name>
<evidence type="ECO:0000313" key="1">
    <source>
        <dbReference type="EMBL" id="KAL0156697.1"/>
    </source>
</evidence>
<dbReference type="AlphaFoldDB" id="A0ABD0N543"/>
<dbReference type="EMBL" id="JAMKFB020000024">
    <property type="protein sequence ID" value="KAL0156697.1"/>
    <property type="molecule type" value="Genomic_DNA"/>
</dbReference>
<sequence length="73" mass="8241">MSFDLYAKYGNNRTLSLVSPKKPYYQWRLRVPSGHVVRLVILTLQGATPGSCSANKLSAYDFLLPLQNKIIAR</sequence>
<feature type="non-terminal residue" evidence="1">
    <location>
        <position position="1"/>
    </location>
</feature>
<keyword evidence="2" id="KW-1185">Reference proteome</keyword>
<gene>
    <name evidence="1" type="ORF">M9458_047943</name>
</gene>
<accession>A0ABD0N543</accession>
<organism evidence="1 2">
    <name type="scientific">Cirrhinus mrigala</name>
    <name type="common">Mrigala</name>
    <dbReference type="NCBI Taxonomy" id="683832"/>
    <lineage>
        <taxon>Eukaryota</taxon>
        <taxon>Metazoa</taxon>
        <taxon>Chordata</taxon>
        <taxon>Craniata</taxon>
        <taxon>Vertebrata</taxon>
        <taxon>Euteleostomi</taxon>
        <taxon>Actinopterygii</taxon>
        <taxon>Neopterygii</taxon>
        <taxon>Teleostei</taxon>
        <taxon>Ostariophysi</taxon>
        <taxon>Cypriniformes</taxon>
        <taxon>Cyprinidae</taxon>
        <taxon>Labeoninae</taxon>
        <taxon>Labeonini</taxon>
        <taxon>Cirrhinus</taxon>
    </lineage>
</organism>
<reference evidence="1 2" key="1">
    <citation type="submission" date="2024-05" db="EMBL/GenBank/DDBJ databases">
        <title>Genome sequencing and assembly of Indian major carp, Cirrhinus mrigala (Hamilton, 1822).</title>
        <authorList>
            <person name="Mohindra V."/>
            <person name="Chowdhury L.M."/>
            <person name="Lal K."/>
            <person name="Jena J.K."/>
        </authorList>
    </citation>
    <scope>NUCLEOTIDE SEQUENCE [LARGE SCALE GENOMIC DNA]</scope>
    <source>
        <strain evidence="1">CM1030</strain>
        <tissue evidence="1">Blood</tissue>
    </source>
</reference>